<sequence>MDLPCSQLSVQNKVELPSTTYSVCAWNPPVCPVVDLLKLPVRFQFGLYRHNMSTCQGVRRNLDIYLDRPAGTNLILLPRSRQIRIYRGHNLAKEKS</sequence>
<protein>
    <submittedName>
        <fullName evidence="1">Uncharacterized protein</fullName>
    </submittedName>
</protein>
<reference evidence="1" key="2">
    <citation type="submission" date="2018-08" db="UniProtKB">
        <authorList>
            <consortium name="EnsemblPlants"/>
        </authorList>
    </citation>
    <scope>IDENTIFICATION</scope>
    <source>
        <strain evidence="1">Yugu1</strain>
    </source>
</reference>
<evidence type="ECO:0000313" key="1">
    <source>
        <dbReference type="EnsemblPlants" id="KQL24504"/>
    </source>
</evidence>
<reference evidence="2" key="1">
    <citation type="journal article" date="2012" name="Nat. Biotechnol.">
        <title>Reference genome sequence of the model plant Setaria.</title>
        <authorList>
            <person name="Bennetzen J.L."/>
            <person name="Schmutz J."/>
            <person name="Wang H."/>
            <person name="Percifield R."/>
            <person name="Hawkins J."/>
            <person name="Pontaroli A.C."/>
            <person name="Estep M."/>
            <person name="Feng L."/>
            <person name="Vaughn J.N."/>
            <person name="Grimwood J."/>
            <person name="Jenkins J."/>
            <person name="Barry K."/>
            <person name="Lindquist E."/>
            <person name="Hellsten U."/>
            <person name="Deshpande S."/>
            <person name="Wang X."/>
            <person name="Wu X."/>
            <person name="Mitros T."/>
            <person name="Triplett J."/>
            <person name="Yang X."/>
            <person name="Ye C.Y."/>
            <person name="Mauro-Herrera M."/>
            <person name="Wang L."/>
            <person name="Li P."/>
            <person name="Sharma M."/>
            <person name="Sharma R."/>
            <person name="Ronald P.C."/>
            <person name="Panaud O."/>
            <person name="Kellogg E.A."/>
            <person name="Brutnell T.P."/>
            <person name="Doust A.N."/>
            <person name="Tuskan G.A."/>
            <person name="Rokhsar D."/>
            <person name="Devos K.M."/>
        </authorList>
    </citation>
    <scope>NUCLEOTIDE SEQUENCE [LARGE SCALE GENOMIC DNA]</scope>
    <source>
        <strain evidence="2">cv. Yugu1</strain>
    </source>
</reference>
<organism evidence="1 2">
    <name type="scientific">Setaria italica</name>
    <name type="common">Foxtail millet</name>
    <name type="synonym">Panicum italicum</name>
    <dbReference type="NCBI Taxonomy" id="4555"/>
    <lineage>
        <taxon>Eukaryota</taxon>
        <taxon>Viridiplantae</taxon>
        <taxon>Streptophyta</taxon>
        <taxon>Embryophyta</taxon>
        <taxon>Tracheophyta</taxon>
        <taxon>Spermatophyta</taxon>
        <taxon>Magnoliopsida</taxon>
        <taxon>Liliopsida</taxon>
        <taxon>Poales</taxon>
        <taxon>Poaceae</taxon>
        <taxon>PACMAD clade</taxon>
        <taxon>Panicoideae</taxon>
        <taxon>Panicodae</taxon>
        <taxon>Paniceae</taxon>
        <taxon>Cenchrinae</taxon>
        <taxon>Setaria</taxon>
    </lineage>
</organism>
<dbReference type="EnsemblPlants" id="KQL24504">
    <property type="protein sequence ID" value="KQL24504"/>
    <property type="gene ID" value="SETIT_031636mg"/>
</dbReference>
<dbReference type="HOGENOM" id="CLU_2363648_0_0_1"/>
<dbReference type="InParanoid" id="K3ZYF4"/>
<dbReference type="EMBL" id="AGNK02001085">
    <property type="status" value="NOT_ANNOTATED_CDS"/>
    <property type="molecule type" value="Genomic_DNA"/>
</dbReference>
<accession>K3ZYF4</accession>
<dbReference type="Proteomes" id="UP000004995">
    <property type="component" value="Unassembled WGS sequence"/>
</dbReference>
<evidence type="ECO:0000313" key="2">
    <source>
        <dbReference type="Proteomes" id="UP000004995"/>
    </source>
</evidence>
<proteinExistence type="predicted"/>
<keyword evidence="2" id="KW-1185">Reference proteome</keyword>
<dbReference type="AlphaFoldDB" id="K3ZYF4"/>
<dbReference type="Gramene" id="KQL24504">
    <property type="protein sequence ID" value="KQL24504"/>
    <property type="gene ID" value="SETIT_031636mg"/>
</dbReference>
<name>K3ZYF4_SETIT</name>